<evidence type="ECO:0000256" key="2">
    <source>
        <dbReference type="SAM" id="Phobius"/>
    </source>
</evidence>
<name>A0A8K0SVJ4_9HYPO</name>
<gene>
    <name evidence="3" type="ORF">B0I35DRAFT_185797</name>
</gene>
<dbReference type="OrthoDB" id="3502958at2759"/>
<feature type="region of interest" description="Disordered" evidence="1">
    <location>
        <begin position="1"/>
        <end position="37"/>
    </location>
</feature>
<dbReference type="EMBL" id="JAGPNK010000004">
    <property type="protein sequence ID" value="KAH7322672.1"/>
    <property type="molecule type" value="Genomic_DNA"/>
</dbReference>
<keyword evidence="2" id="KW-0812">Transmembrane</keyword>
<protein>
    <submittedName>
        <fullName evidence="3">Uncharacterized protein</fullName>
    </submittedName>
</protein>
<comment type="caution">
    <text evidence="3">The sequence shown here is derived from an EMBL/GenBank/DDBJ whole genome shotgun (WGS) entry which is preliminary data.</text>
</comment>
<accession>A0A8K0SVJ4</accession>
<reference evidence="3" key="1">
    <citation type="journal article" date="2021" name="Nat. Commun.">
        <title>Genetic determinants of endophytism in the Arabidopsis root mycobiome.</title>
        <authorList>
            <person name="Mesny F."/>
            <person name="Miyauchi S."/>
            <person name="Thiergart T."/>
            <person name="Pickel B."/>
            <person name="Atanasova L."/>
            <person name="Karlsson M."/>
            <person name="Huettel B."/>
            <person name="Barry K.W."/>
            <person name="Haridas S."/>
            <person name="Chen C."/>
            <person name="Bauer D."/>
            <person name="Andreopoulos W."/>
            <person name="Pangilinan J."/>
            <person name="LaButti K."/>
            <person name="Riley R."/>
            <person name="Lipzen A."/>
            <person name="Clum A."/>
            <person name="Drula E."/>
            <person name="Henrissat B."/>
            <person name="Kohler A."/>
            <person name="Grigoriev I.V."/>
            <person name="Martin F.M."/>
            <person name="Hacquard S."/>
        </authorList>
    </citation>
    <scope>NUCLEOTIDE SEQUENCE</scope>
    <source>
        <strain evidence="3">MPI-CAGE-CH-0235</strain>
    </source>
</reference>
<keyword evidence="2" id="KW-1133">Transmembrane helix</keyword>
<feature type="transmembrane region" description="Helical" evidence="2">
    <location>
        <begin position="368"/>
        <end position="390"/>
    </location>
</feature>
<keyword evidence="2" id="KW-0472">Membrane</keyword>
<sequence length="417" mass="46438">MSSTAIDTIDGTRPDNTRYTTQRRRLHPQDPAVRGPDAARDAANELRAKANIQRVACDIVALNVFTLRALQDGWFQSPQVVHGNKHKEFQEFLTAEEREHVDWAAELSHHRFDAHIAEYLGTLSHADQLSRIMDPRPSCHYSDLFVVCLKRYRAAIAHAALASRVERLDIPKQYEYCETYQEYVEQTAVQEIECRNEIAAPLRRASSLLNSIRIAVDDESLSDTSLSILKMKLAALQEHYPEAHSALFGSPRDLFDPTSDRWWEYKPATTKATEQATLAASPSLSAAMPDPATAASVRATLEFAVPSVCLLCCIPIGWACFYCPPEPGATTDSDFWQLVAGSVMQSLSLATLLWPSDVRCRLPRLPGIYTWLLTVTSAIAVPACIVIYLFVSARWSIVVSFAGNAAQVLILLQFMNA</sequence>
<proteinExistence type="predicted"/>
<feature type="transmembrane region" description="Helical" evidence="2">
    <location>
        <begin position="397"/>
        <end position="415"/>
    </location>
</feature>
<evidence type="ECO:0000313" key="4">
    <source>
        <dbReference type="Proteomes" id="UP000813444"/>
    </source>
</evidence>
<keyword evidence="4" id="KW-1185">Reference proteome</keyword>
<dbReference type="AlphaFoldDB" id="A0A8K0SVJ4"/>
<dbReference type="Proteomes" id="UP000813444">
    <property type="component" value="Unassembled WGS sequence"/>
</dbReference>
<evidence type="ECO:0000256" key="1">
    <source>
        <dbReference type="SAM" id="MobiDB-lite"/>
    </source>
</evidence>
<evidence type="ECO:0000313" key="3">
    <source>
        <dbReference type="EMBL" id="KAH7322672.1"/>
    </source>
</evidence>
<organism evidence="3 4">
    <name type="scientific">Stachybotrys elegans</name>
    <dbReference type="NCBI Taxonomy" id="80388"/>
    <lineage>
        <taxon>Eukaryota</taxon>
        <taxon>Fungi</taxon>
        <taxon>Dikarya</taxon>
        <taxon>Ascomycota</taxon>
        <taxon>Pezizomycotina</taxon>
        <taxon>Sordariomycetes</taxon>
        <taxon>Hypocreomycetidae</taxon>
        <taxon>Hypocreales</taxon>
        <taxon>Stachybotryaceae</taxon>
        <taxon>Stachybotrys</taxon>
    </lineage>
</organism>